<accession>W9RVE1</accession>
<sequence length="82" mass="9287">MVDVSGDDSRKHAVCQKRIQRGRASKWMMMAGPQMKKMGRYDQVPENISNAASLSKTNVRQRLWGTYGITLRSPVATMRSND</sequence>
<evidence type="ECO:0000313" key="2">
    <source>
        <dbReference type="Proteomes" id="UP000030645"/>
    </source>
</evidence>
<evidence type="ECO:0000313" key="1">
    <source>
        <dbReference type="EMBL" id="EXC12633.1"/>
    </source>
</evidence>
<keyword evidence="2" id="KW-1185">Reference proteome</keyword>
<protein>
    <submittedName>
        <fullName evidence="1">Uncharacterized protein</fullName>
    </submittedName>
</protein>
<reference evidence="2" key="1">
    <citation type="submission" date="2013-01" db="EMBL/GenBank/DDBJ databases">
        <title>Draft Genome Sequence of a Mulberry Tree, Morus notabilis C.K. Schneid.</title>
        <authorList>
            <person name="He N."/>
            <person name="Zhao S."/>
        </authorList>
    </citation>
    <scope>NUCLEOTIDE SEQUENCE</scope>
</reference>
<organism evidence="1 2">
    <name type="scientific">Morus notabilis</name>
    <dbReference type="NCBI Taxonomy" id="981085"/>
    <lineage>
        <taxon>Eukaryota</taxon>
        <taxon>Viridiplantae</taxon>
        <taxon>Streptophyta</taxon>
        <taxon>Embryophyta</taxon>
        <taxon>Tracheophyta</taxon>
        <taxon>Spermatophyta</taxon>
        <taxon>Magnoliopsida</taxon>
        <taxon>eudicotyledons</taxon>
        <taxon>Gunneridae</taxon>
        <taxon>Pentapetalae</taxon>
        <taxon>rosids</taxon>
        <taxon>fabids</taxon>
        <taxon>Rosales</taxon>
        <taxon>Moraceae</taxon>
        <taxon>Moreae</taxon>
        <taxon>Morus</taxon>
    </lineage>
</organism>
<name>W9RVE1_9ROSA</name>
<gene>
    <name evidence="1" type="ORF">L484_013011</name>
</gene>
<dbReference type="Proteomes" id="UP000030645">
    <property type="component" value="Unassembled WGS sequence"/>
</dbReference>
<dbReference type="EMBL" id="KE345719">
    <property type="protein sequence ID" value="EXC12633.1"/>
    <property type="molecule type" value="Genomic_DNA"/>
</dbReference>
<dbReference type="AlphaFoldDB" id="W9RVE1"/>
<proteinExistence type="predicted"/>